<evidence type="ECO:0000259" key="1">
    <source>
        <dbReference type="PROSITE" id="PS50846"/>
    </source>
</evidence>
<dbReference type="EMBL" id="JACHHE010000002">
    <property type="protein sequence ID" value="MBB5179755.1"/>
    <property type="molecule type" value="Genomic_DNA"/>
</dbReference>
<dbReference type="OrthoDB" id="2428971at2"/>
<accession>A0A7W8FTQ1</accession>
<protein>
    <submittedName>
        <fullName evidence="2">Copper chaperone CopZ</fullName>
    </submittedName>
</protein>
<dbReference type="Gene3D" id="3.30.70.100">
    <property type="match status" value="1"/>
</dbReference>
<dbReference type="Proteomes" id="UP000525923">
    <property type="component" value="Unassembled WGS sequence"/>
</dbReference>
<proteinExistence type="predicted"/>
<evidence type="ECO:0000313" key="3">
    <source>
        <dbReference type="Proteomes" id="UP000525923"/>
    </source>
</evidence>
<dbReference type="PROSITE" id="PS50846">
    <property type="entry name" value="HMA_2"/>
    <property type="match status" value="1"/>
</dbReference>
<feature type="domain" description="HMA" evidence="1">
    <location>
        <begin position="2"/>
        <end position="68"/>
    </location>
</feature>
<dbReference type="RefSeq" id="WP_135502456.1">
    <property type="nucleotide sequence ID" value="NZ_CP181055.1"/>
</dbReference>
<keyword evidence="3" id="KW-1185">Reference proteome</keyword>
<dbReference type="GO" id="GO:0046872">
    <property type="term" value="F:metal ion binding"/>
    <property type="evidence" value="ECO:0007669"/>
    <property type="project" value="InterPro"/>
</dbReference>
<organism evidence="2 3">
    <name type="scientific">Planococcus koreensis</name>
    <dbReference type="NCBI Taxonomy" id="112331"/>
    <lineage>
        <taxon>Bacteria</taxon>
        <taxon>Bacillati</taxon>
        <taxon>Bacillota</taxon>
        <taxon>Bacilli</taxon>
        <taxon>Bacillales</taxon>
        <taxon>Caryophanaceae</taxon>
        <taxon>Planococcus</taxon>
    </lineage>
</organism>
<dbReference type="AlphaFoldDB" id="A0A7W8FTQ1"/>
<dbReference type="InterPro" id="IPR006121">
    <property type="entry name" value="HMA_dom"/>
</dbReference>
<comment type="caution">
    <text evidence="2">The sequence shown here is derived from an EMBL/GenBank/DDBJ whole genome shotgun (WGS) entry which is preliminary data.</text>
</comment>
<reference evidence="2 3" key="1">
    <citation type="submission" date="2020-08" db="EMBL/GenBank/DDBJ databases">
        <title>Genomic Encyclopedia of Type Strains, Phase IV (KMG-IV): sequencing the most valuable type-strain genomes for metagenomic binning, comparative biology and taxonomic classification.</title>
        <authorList>
            <person name="Goeker M."/>
        </authorList>
    </citation>
    <scope>NUCLEOTIDE SEQUENCE [LARGE SCALE GENOMIC DNA]</scope>
    <source>
        <strain evidence="2 3">DSM 15895</strain>
    </source>
</reference>
<sequence>MKTITLFVKEATSEKPIRALEAIIIAMDGVERALVDTADGEVKISFDEKVLGQEQLIERIRQDGFHIV</sequence>
<gene>
    <name evidence="2" type="ORF">HNQ44_001179</name>
</gene>
<name>A0A7W8FTQ1_9BACL</name>
<dbReference type="InterPro" id="IPR036163">
    <property type="entry name" value="HMA_dom_sf"/>
</dbReference>
<evidence type="ECO:0000313" key="2">
    <source>
        <dbReference type="EMBL" id="MBB5179755.1"/>
    </source>
</evidence>
<dbReference type="SUPFAM" id="SSF55008">
    <property type="entry name" value="HMA, heavy metal-associated domain"/>
    <property type="match status" value="1"/>
</dbReference>